<name>A0ABQ4M130_9BACL</name>
<proteinExistence type="predicted"/>
<evidence type="ECO:0000313" key="3">
    <source>
        <dbReference type="Proteomes" id="UP000680638"/>
    </source>
</evidence>
<dbReference type="RefSeq" id="WP_212951915.1">
    <property type="nucleotide sequence ID" value="NZ_BORW01000028.1"/>
</dbReference>
<comment type="caution">
    <text evidence="2">The sequence shown here is derived from an EMBL/GenBank/DDBJ whole genome shotgun (WGS) entry which is preliminary data.</text>
</comment>
<feature type="transmembrane region" description="Helical" evidence="1">
    <location>
        <begin position="12"/>
        <end position="29"/>
    </location>
</feature>
<reference evidence="2 3" key="1">
    <citation type="submission" date="2021-03" db="EMBL/GenBank/DDBJ databases">
        <title>Antimicrobial resistance genes in bacteria isolated from Japanese honey, and their potential for conferring macrolide and lincosamide resistance in the American foulbrood pathogen Paenibacillus larvae.</title>
        <authorList>
            <person name="Okamoto M."/>
            <person name="Kumagai M."/>
            <person name="Kanamori H."/>
            <person name="Takamatsu D."/>
        </authorList>
    </citation>
    <scope>NUCLEOTIDE SEQUENCE [LARGE SCALE GENOMIC DNA]</scope>
    <source>
        <strain evidence="2 3">J21TS3</strain>
    </source>
</reference>
<keyword evidence="1" id="KW-1133">Transmembrane helix</keyword>
<gene>
    <name evidence="2" type="ORF">J21TS3_40580</name>
</gene>
<dbReference type="Proteomes" id="UP000680638">
    <property type="component" value="Unassembled WGS sequence"/>
</dbReference>
<keyword evidence="1" id="KW-0472">Membrane</keyword>
<keyword evidence="1" id="KW-0812">Transmembrane</keyword>
<dbReference type="EMBL" id="BORW01000028">
    <property type="protein sequence ID" value="GIO69237.1"/>
    <property type="molecule type" value="Genomic_DNA"/>
</dbReference>
<keyword evidence="3" id="KW-1185">Reference proteome</keyword>
<feature type="transmembrane region" description="Helical" evidence="1">
    <location>
        <begin position="35"/>
        <end position="54"/>
    </location>
</feature>
<organism evidence="2 3">
    <name type="scientific">Paenibacillus cookii</name>
    <dbReference type="NCBI Taxonomy" id="157839"/>
    <lineage>
        <taxon>Bacteria</taxon>
        <taxon>Bacillati</taxon>
        <taxon>Bacillota</taxon>
        <taxon>Bacilli</taxon>
        <taxon>Bacillales</taxon>
        <taxon>Paenibacillaceae</taxon>
        <taxon>Paenibacillus</taxon>
    </lineage>
</organism>
<protein>
    <submittedName>
        <fullName evidence="2">Uncharacterized protein</fullName>
    </submittedName>
</protein>
<evidence type="ECO:0000313" key="2">
    <source>
        <dbReference type="EMBL" id="GIO69237.1"/>
    </source>
</evidence>
<accession>A0ABQ4M130</accession>
<evidence type="ECO:0000256" key="1">
    <source>
        <dbReference type="SAM" id="Phobius"/>
    </source>
</evidence>
<sequence length="61" mass="6482">MLLNSKKKKMLFYGIMVAVWGGAGIIYAVKSNLLFSAAAFVVALAMAAKLYGAVKSPDREG</sequence>